<dbReference type="EC" id="3.2.2.n1" evidence="3"/>
<comment type="similarity">
    <text evidence="2 3">Belongs to the LOG family.</text>
</comment>
<reference evidence="5" key="1">
    <citation type="journal article" date="2019" name="Int. J. Syst. Evol. Microbiol.">
        <title>The Global Catalogue of Microorganisms (GCM) 10K type strain sequencing project: providing services to taxonomists for standard genome sequencing and annotation.</title>
        <authorList>
            <consortium name="The Broad Institute Genomics Platform"/>
            <consortium name="The Broad Institute Genome Sequencing Center for Infectious Disease"/>
            <person name="Wu L."/>
            <person name="Ma J."/>
        </authorList>
    </citation>
    <scope>NUCLEOTIDE SEQUENCE [LARGE SCALE GENOMIC DNA]</scope>
    <source>
        <strain evidence="5">KCTC 42423</strain>
    </source>
</reference>
<comment type="catalytic activity">
    <reaction evidence="1">
        <text>AMP + H2O = D-ribose 5-phosphate + adenine</text>
        <dbReference type="Rhea" id="RHEA:20129"/>
        <dbReference type="ChEBI" id="CHEBI:15377"/>
        <dbReference type="ChEBI" id="CHEBI:16708"/>
        <dbReference type="ChEBI" id="CHEBI:78346"/>
        <dbReference type="ChEBI" id="CHEBI:456215"/>
        <dbReference type="EC" id="3.2.2.4"/>
    </reaction>
</comment>
<dbReference type="NCBIfam" id="TIGR00730">
    <property type="entry name" value="Rossman fold protein, TIGR00730 family"/>
    <property type="match status" value="1"/>
</dbReference>
<dbReference type="Proteomes" id="UP001597459">
    <property type="component" value="Unassembled WGS sequence"/>
</dbReference>
<protein>
    <recommendedName>
        <fullName evidence="3">Cytokinin riboside 5'-monophosphate phosphoribohydrolase</fullName>
        <ecNumber evidence="3">3.2.2.n1</ecNumber>
    </recommendedName>
</protein>
<proteinExistence type="inferred from homology"/>
<dbReference type="Pfam" id="PF03641">
    <property type="entry name" value="Lysine_decarbox"/>
    <property type="match status" value="1"/>
</dbReference>
<dbReference type="InterPro" id="IPR005269">
    <property type="entry name" value="LOG"/>
</dbReference>
<name>A0ABW5NE84_9FLAO</name>
<dbReference type="SUPFAM" id="SSF102405">
    <property type="entry name" value="MCP/YpsA-like"/>
    <property type="match status" value="1"/>
</dbReference>
<evidence type="ECO:0000313" key="5">
    <source>
        <dbReference type="Proteomes" id="UP001597459"/>
    </source>
</evidence>
<keyword evidence="5" id="KW-1185">Reference proteome</keyword>
<sequence>MKKIEAVAVFCGSSTGKEEQYVTTAKQLGERIAKEGITLVYGGAEIGVMGAVANGVLSLDGEVVGVIPQFLKSKEIVHPELTRLYTTENMHQRKEKLQELSDGFIVLPGGFGTLEELFEVISWAQLKLHSKPIGLLNIDGFYNHLLKLMEDMMAKGFLRKEGYDLLLVDDTVEGLLRKMQDFNSVK</sequence>
<gene>
    <name evidence="4" type="ORF">ACFSTE_22635</name>
</gene>
<comment type="caution">
    <text evidence="4">The sequence shown here is derived from an EMBL/GenBank/DDBJ whole genome shotgun (WGS) entry which is preliminary data.</text>
</comment>
<evidence type="ECO:0000313" key="4">
    <source>
        <dbReference type="EMBL" id="MFD2593653.1"/>
    </source>
</evidence>
<evidence type="ECO:0000256" key="2">
    <source>
        <dbReference type="ARBA" id="ARBA00006763"/>
    </source>
</evidence>
<dbReference type="EMBL" id="JBHULX010000048">
    <property type="protein sequence ID" value="MFD2593653.1"/>
    <property type="molecule type" value="Genomic_DNA"/>
</dbReference>
<dbReference type="PANTHER" id="PTHR31223:SF70">
    <property type="entry name" value="LOG FAMILY PROTEIN YJL055W"/>
    <property type="match status" value="1"/>
</dbReference>
<keyword evidence="3" id="KW-0203">Cytokinin biosynthesis</keyword>
<evidence type="ECO:0000256" key="3">
    <source>
        <dbReference type="RuleBase" id="RU363015"/>
    </source>
</evidence>
<evidence type="ECO:0000256" key="1">
    <source>
        <dbReference type="ARBA" id="ARBA00000274"/>
    </source>
</evidence>
<dbReference type="InterPro" id="IPR031100">
    <property type="entry name" value="LOG_fam"/>
</dbReference>
<keyword evidence="3" id="KW-0378">Hydrolase</keyword>
<dbReference type="Gene3D" id="3.40.50.450">
    <property type="match status" value="1"/>
</dbReference>
<accession>A0ABW5NE84</accession>
<dbReference type="PANTHER" id="PTHR31223">
    <property type="entry name" value="LOG FAMILY PROTEIN YJL055W"/>
    <property type="match status" value="1"/>
</dbReference>
<dbReference type="RefSeq" id="WP_176030991.1">
    <property type="nucleotide sequence ID" value="NZ_JBHSJV010000001.1"/>
</dbReference>
<organism evidence="4 5">
    <name type="scientific">Aquimarina hainanensis</name>
    <dbReference type="NCBI Taxonomy" id="1578017"/>
    <lineage>
        <taxon>Bacteria</taxon>
        <taxon>Pseudomonadati</taxon>
        <taxon>Bacteroidota</taxon>
        <taxon>Flavobacteriia</taxon>
        <taxon>Flavobacteriales</taxon>
        <taxon>Flavobacteriaceae</taxon>
        <taxon>Aquimarina</taxon>
    </lineage>
</organism>